<evidence type="ECO:0000256" key="1">
    <source>
        <dbReference type="SAM" id="Coils"/>
    </source>
</evidence>
<keyword evidence="3" id="KW-1185">Reference proteome</keyword>
<gene>
    <name evidence="2" type="ORF">H8S57_09530</name>
</gene>
<feature type="coiled-coil region" evidence="1">
    <location>
        <begin position="120"/>
        <end position="270"/>
    </location>
</feature>
<accession>A0A8J6J552</accession>
<reference evidence="2" key="1">
    <citation type="submission" date="2020-08" db="EMBL/GenBank/DDBJ databases">
        <title>Genome public.</title>
        <authorList>
            <person name="Liu C."/>
            <person name="Sun Q."/>
        </authorList>
    </citation>
    <scope>NUCLEOTIDE SEQUENCE</scope>
    <source>
        <strain evidence="2">NSJ-51</strain>
    </source>
</reference>
<proteinExistence type="predicted"/>
<organism evidence="2 3">
    <name type="scientific">Lawsonibacter hominis</name>
    <dbReference type="NCBI Taxonomy" id="2763053"/>
    <lineage>
        <taxon>Bacteria</taxon>
        <taxon>Bacillati</taxon>
        <taxon>Bacillota</taxon>
        <taxon>Clostridia</taxon>
        <taxon>Eubacteriales</taxon>
        <taxon>Oscillospiraceae</taxon>
        <taxon>Lawsonibacter</taxon>
    </lineage>
</organism>
<dbReference type="RefSeq" id="WP_186907848.1">
    <property type="nucleotide sequence ID" value="NZ_JACOPP010000011.1"/>
</dbReference>
<protein>
    <submittedName>
        <fullName evidence="2">DUF3102 domain-containing protein</fullName>
    </submittedName>
</protein>
<keyword evidence="1" id="KW-0175">Coiled coil</keyword>
<evidence type="ECO:0000313" key="2">
    <source>
        <dbReference type="EMBL" id="MBC5733963.1"/>
    </source>
</evidence>
<comment type="caution">
    <text evidence="2">The sequence shown here is derived from an EMBL/GenBank/DDBJ whole genome shotgun (WGS) entry which is preliminary data.</text>
</comment>
<evidence type="ECO:0000313" key="3">
    <source>
        <dbReference type="Proteomes" id="UP000661435"/>
    </source>
</evidence>
<sequence>MNAKSDLAAAMDVSLTHVQPRDIGTITQEILDCKVRAGESILQIGRCLIEAKELLEHGEWLPWLNERVEFSERTARNFMRLAREWTNRQTLADLGASKALMLLALPPEEREQFMEGNNVIDMSARQLEQAIKERDEARAAAEHAAADQRAAEQARDKMAQDMRFLNVRLAGAREDREQAMQDVARLEAELADLKARPVDVAVETVVDQAAVDKARADAVAEMQAKLDKAKEAAAKARDKQKQAEASVEILKRSLEERDKAEKKAAMAGDKELAQFEVLFNQGQELANKLHGLLLKARGREDPTAARGMEKALRALAEAIGRCAE</sequence>
<dbReference type="AlphaFoldDB" id="A0A8J6J552"/>
<dbReference type="EMBL" id="JACOPP010000011">
    <property type="protein sequence ID" value="MBC5733963.1"/>
    <property type="molecule type" value="Genomic_DNA"/>
</dbReference>
<name>A0A8J6J552_9FIRM</name>
<dbReference type="InterPro" id="IPR021451">
    <property type="entry name" value="DUF3102"/>
</dbReference>
<dbReference type="Proteomes" id="UP000661435">
    <property type="component" value="Unassembled WGS sequence"/>
</dbReference>
<dbReference type="Pfam" id="PF11300">
    <property type="entry name" value="DUF3102"/>
    <property type="match status" value="1"/>
</dbReference>